<keyword evidence="7" id="KW-0808">Transferase</keyword>
<accession>A0A919JI86</accession>
<dbReference type="SUPFAM" id="SSF53335">
    <property type="entry name" value="S-adenosyl-L-methionine-dependent methyltransferases"/>
    <property type="match status" value="1"/>
</dbReference>
<evidence type="ECO:0000256" key="8">
    <source>
        <dbReference type="ARBA" id="ARBA00022691"/>
    </source>
</evidence>
<sequence>MESSVAATAPEQMRADLAEQLSARKWIKTSVIDAAFRAVPRHLFAPAGTTLQAAYADDVVITKKNAEGRTCSSISAPWLQAYMLEQAVLRPGSRVLEIGSGGYNAALIAEVVGSAGTVVSLDIDADVVANARAALDRAGYPQVQVVHGDGELGHAAGGPYDAVIVTVNASDIPPAWTEQLAPGGRLVAPVRMRANTRCLTLQRHGDHLIATAALQCGFVPMQGQGRDPGRSTPLRGDDIVLAVDDPSTTVDAEALVAALRTPRAEVWPPVTAQVDEAGVFESIHLWLASQSRPYGALTVDRERVTDLLDPDNRFVCPTLLTADSFAHLTLRQPERGVYQFGAHGFGPGGAALADDLAELIMAWDETHRHGPGPRITVHPAGAPIPATRSVRLLVPRRHTTVAITWPDERHDREDQV</sequence>
<evidence type="ECO:0000256" key="9">
    <source>
        <dbReference type="ARBA" id="ARBA00030757"/>
    </source>
</evidence>
<dbReference type="CDD" id="cd02440">
    <property type="entry name" value="AdoMet_MTases"/>
    <property type="match status" value="1"/>
</dbReference>
<evidence type="ECO:0000256" key="11">
    <source>
        <dbReference type="ARBA" id="ARBA00031350"/>
    </source>
</evidence>
<comment type="caution">
    <text evidence="12">The sequence shown here is derived from an EMBL/GenBank/DDBJ whole genome shotgun (WGS) entry which is preliminary data.</text>
</comment>
<evidence type="ECO:0000256" key="3">
    <source>
        <dbReference type="ARBA" id="ARBA00011890"/>
    </source>
</evidence>
<keyword evidence="6" id="KW-0489">Methyltransferase</keyword>
<evidence type="ECO:0000256" key="4">
    <source>
        <dbReference type="ARBA" id="ARBA00013346"/>
    </source>
</evidence>
<dbReference type="Proteomes" id="UP000647172">
    <property type="component" value="Unassembled WGS sequence"/>
</dbReference>
<evidence type="ECO:0000256" key="6">
    <source>
        <dbReference type="ARBA" id="ARBA00022603"/>
    </source>
</evidence>
<name>A0A919JI86_9ACTN</name>
<evidence type="ECO:0000256" key="1">
    <source>
        <dbReference type="ARBA" id="ARBA00004496"/>
    </source>
</evidence>
<organism evidence="12 13">
    <name type="scientific">Actinoplanes nipponensis</name>
    <dbReference type="NCBI Taxonomy" id="135950"/>
    <lineage>
        <taxon>Bacteria</taxon>
        <taxon>Bacillati</taxon>
        <taxon>Actinomycetota</taxon>
        <taxon>Actinomycetes</taxon>
        <taxon>Micromonosporales</taxon>
        <taxon>Micromonosporaceae</taxon>
        <taxon>Actinoplanes</taxon>
    </lineage>
</organism>
<dbReference type="GO" id="GO:0005737">
    <property type="term" value="C:cytoplasm"/>
    <property type="evidence" value="ECO:0007669"/>
    <property type="project" value="UniProtKB-SubCell"/>
</dbReference>
<dbReference type="InterPro" id="IPR029063">
    <property type="entry name" value="SAM-dependent_MTases_sf"/>
</dbReference>
<dbReference type="Pfam" id="PF01135">
    <property type="entry name" value="PCMT"/>
    <property type="match status" value="1"/>
</dbReference>
<dbReference type="InterPro" id="IPR000682">
    <property type="entry name" value="PCMT"/>
</dbReference>
<dbReference type="AlphaFoldDB" id="A0A919JI86"/>
<dbReference type="EC" id="2.1.1.77" evidence="3"/>
<evidence type="ECO:0000256" key="5">
    <source>
        <dbReference type="ARBA" id="ARBA00022490"/>
    </source>
</evidence>
<keyword evidence="13" id="KW-1185">Reference proteome</keyword>
<evidence type="ECO:0000256" key="7">
    <source>
        <dbReference type="ARBA" id="ARBA00022679"/>
    </source>
</evidence>
<dbReference type="PANTHER" id="PTHR11579">
    <property type="entry name" value="PROTEIN-L-ISOASPARTATE O-METHYLTRANSFERASE"/>
    <property type="match status" value="1"/>
</dbReference>
<dbReference type="NCBIfam" id="TIGR04364">
    <property type="entry name" value="methyltran_FxLD"/>
    <property type="match status" value="1"/>
</dbReference>
<reference evidence="12" key="1">
    <citation type="submission" date="2021-01" db="EMBL/GenBank/DDBJ databases">
        <title>Whole genome shotgun sequence of Actinoplanes nipponensis NBRC 14063.</title>
        <authorList>
            <person name="Komaki H."/>
            <person name="Tamura T."/>
        </authorList>
    </citation>
    <scope>NUCLEOTIDE SEQUENCE</scope>
    <source>
        <strain evidence="12">NBRC 14063</strain>
    </source>
</reference>
<protein>
    <recommendedName>
        <fullName evidence="4">Protein-L-isoaspartate O-methyltransferase</fullName>
        <ecNumber evidence="3">2.1.1.77</ecNumber>
    </recommendedName>
    <alternativeName>
        <fullName evidence="11">L-isoaspartyl protein carboxyl methyltransferase</fullName>
    </alternativeName>
    <alternativeName>
        <fullName evidence="9">Protein L-isoaspartyl methyltransferase</fullName>
    </alternativeName>
    <alternativeName>
        <fullName evidence="10">Protein-beta-aspartate methyltransferase</fullName>
    </alternativeName>
</protein>
<keyword evidence="5" id="KW-0963">Cytoplasm</keyword>
<dbReference type="EMBL" id="BOMQ01000060">
    <property type="protein sequence ID" value="GIE51524.1"/>
    <property type="molecule type" value="Genomic_DNA"/>
</dbReference>
<dbReference type="GO" id="GO:0004719">
    <property type="term" value="F:protein-L-isoaspartate (D-aspartate) O-methyltransferase activity"/>
    <property type="evidence" value="ECO:0007669"/>
    <property type="project" value="UniProtKB-EC"/>
</dbReference>
<gene>
    <name evidence="12" type="ORF">Ani05nite_50580</name>
</gene>
<dbReference type="GO" id="GO:0032259">
    <property type="term" value="P:methylation"/>
    <property type="evidence" value="ECO:0007669"/>
    <property type="project" value="UniProtKB-KW"/>
</dbReference>
<keyword evidence="8" id="KW-0949">S-adenosyl-L-methionine</keyword>
<evidence type="ECO:0000313" key="13">
    <source>
        <dbReference type="Proteomes" id="UP000647172"/>
    </source>
</evidence>
<comment type="similarity">
    <text evidence="2">Belongs to the methyltransferase superfamily. L-isoaspartyl/D-aspartyl protein methyltransferase family.</text>
</comment>
<dbReference type="Gene3D" id="3.40.50.150">
    <property type="entry name" value="Vaccinia Virus protein VP39"/>
    <property type="match status" value="1"/>
</dbReference>
<dbReference type="PANTHER" id="PTHR11579:SF0">
    <property type="entry name" value="PROTEIN-L-ISOASPARTATE(D-ASPARTATE) O-METHYLTRANSFERASE"/>
    <property type="match status" value="1"/>
</dbReference>
<dbReference type="InterPro" id="IPR027573">
    <property type="entry name" value="Methyltran_FxLD"/>
</dbReference>
<dbReference type="RefSeq" id="WP_203772149.1">
    <property type="nucleotide sequence ID" value="NZ_BAAAYJ010000099.1"/>
</dbReference>
<evidence type="ECO:0000313" key="12">
    <source>
        <dbReference type="EMBL" id="GIE51524.1"/>
    </source>
</evidence>
<comment type="subcellular location">
    <subcellularLocation>
        <location evidence="1">Cytoplasm</location>
    </subcellularLocation>
</comment>
<evidence type="ECO:0000256" key="10">
    <source>
        <dbReference type="ARBA" id="ARBA00031323"/>
    </source>
</evidence>
<evidence type="ECO:0000256" key="2">
    <source>
        <dbReference type="ARBA" id="ARBA00005369"/>
    </source>
</evidence>
<proteinExistence type="inferred from homology"/>